<protein>
    <submittedName>
        <fullName evidence="1">Uncharacterized protein</fullName>
    </submittedName>
</protein>
<sequence length="42" mass="4672">MVPCWLFTGGNLKQLEYMVDRHPVGIDDLTDGKHLEATGTVN</sequence>
<proteinExistence type="predicted"/>
<feature type="non-terminal residue" evidence="1">
    <location>
        <position position="42"/>
    </location>
</feature>
<comment type="caution">
    <text evidence="1">The sequence shown here is derived from an EMBL/GenBank/DDBJ whole genome shotgun (WGS) entry which is preliminary data.</text>
</comment>
<gene>
    <name evidence="1" type="ORF">S12H4_28952</name>
</gene>
<dbReference type="EMBL" id="BARW01016657">
    <property type="protein sequence ID" value="GAI93617.1"/>
    <property type="molecule type" value="Genomic_DNA"/>
</dbReference>
<accession>X1SKP7</accession>
<name>X1SKP7_9ZZZZ</name>
<organism evidence="1">
    <name type="scientific">marine sediment metagenome</name>
    <dbReference type="NCBI Taxonomy" id="412755"/>
    <lineage>
        <taxon>unclassified sequences</taxon>
        <taxon>metagenomes</taxon>
        <taxon>ecological metagenomes</taxon>
    </lineage>
</organism>
<dbReference type="AlphaFoldDB" id="X1SKP7"/>
<evidence type="ECO:0000313" key="1">
    <source>
        <dbReference type="EMBL" id="GAI93617.1"/>
    </source>
</evidence>
<reference evidence="1" key="1">
    <citation type="journal article" date="2014" name="Front. Microbiol.">
        <title>High frequency of phylogenetically diverse reductive dehalogenase-homologous genes in deep subseafloor sedimentary metagenomes.</title>
        <authorList>
            <person name="Kawai M."/>
            <person name="Futagami T."/>
            <person name="Toyoda A."/>
            <person name="Takaki Y."/>
            <person name="Nishi S."/>
            <person name="Hori S."/>
            <person name="Arai W."/>
            <person name="Tsubouchi T."/>
            <person name="Morono Y."/>
            <person name="Uchiyama I."/>
            <person name="Ito T."/>
            <person name="Fujiyama A."/>
            <person name="Inagaki F."/>
            <person name="Takami H."/>
        </authorList>
    </citation>
    <scope>NUCLEOTIDE SEQUENCE</scope>
    <source>
        <strain evidence="1">Expedition CK06-06</strain>
    </source>
</reference>